<evidence type="ECO:0000256" key="18">
    <source>
        <dbReference type="RuleBase" id="RU362117"/>
    </source>
</evidence>
<dbReference type="InterPro" id="IPR030689">
    <property type="entry name" value="Cytochrome_b"/>
</dbReference>
<evidence type="ECO:0000256" key="16">
    <source>
        <dbReference type="PIRSR" id="PIRSR038885-1"/>
    </source>
</evidence>
<evidence type="ECO:0000256" key="12">
    <source>
        <dbReference type="ARBA" id="ARBA00023004"/>
    </source>
</evidence>
<keyword evidence="13" id="KW-0830">Ubiquinone</keyword>
<evidence type="ECO:0000256" key="1">
    <source>
        <dbReference type="ARBA" id="ARBA00002566"/>
    </source>
</evidence>
<dbReference type="InterPro" id="IPR005797">
    <property type="entry name" value="Cyt_b/b6_N"/>
</dbReference>
<evidence type="ECO:0000256" key="17">
    <source>
        <dbReference type="PIRSR" id="PIRSR038885-2"/>
    </source>
</evidence>
<feature type="transmembrane region" description="Helical" evidence="18">
    <location>
        <begin position="350"/>
        <end position="372"/>
    </location>
</feature>
<evidence type="ECO:0000256" key="14">
    <source>
        <dbReference type="ARBA" id="ARBA00023128"/>
    </source>
</evidence>
<dbReference type="PANTHER" id="PTHR19271:SF16">
    <property type="entry name" value="CYTOCHROME B"/>
    <property type="match status" value="1"/>
</dbReference>
<gene>
    <name evidence="21" type="primary">CYTB</name>
</gene>
<feature type="transmembrane region" description="Helical" evidence="18">
    <location>
        <begin position="229"/>
        <end position="250"/>
    </location>
</feature>
<evidence type="ECO:0000256" key="2">
    <source>
        <dbReference type="ARBA" id="ARBA00004448"/>
    </source>
</evidence>
<feature type="transmembrane region" description="Helical" evidence="18">
    <location>
        <begin position="113"/>
        <end position="133"/>
    </location>
</feature>
<feature type="transmembrane region" description="Helical" evidence="18">
    <location>
        <begin position="30"/>
        <end position="56"/>
    </location>
</feature>
<evidence type="ECO:0000313" key="21">
    <source>
        <dbReference type="EMBL" id="AKN10629.1"/>
    </source>
</evidence>
<geneLocation type="mitochondrion" evidence="21"/>
<feature type="domain" description="Cytochrome b/b6 N-terminal region profile" evidence="19">
    <location>
        <begin position="1"/>
        <end position="209"/>
    </location>
</feature>
<dbReference type="PANTHER" id="PTHR19271">
    <property type="entry name" value="CYTOCHROME B"/>
    <property type="match status" value="1"/>
</dbReference>
<dbReference type="GO" id="GO:0046872">
    <property type="term" value="F:metal ion binding"/>
    <property type="evidence" value="ECO:0007669"/>
    <property type="project" value="UniProtKB-UniRule"/>
</dbReference>
<sequence length="379" mass="43709">MLSIRKKHSLLKIVNSFLVDLPAPMNFNHFYSFGSILGVILCLQLVTGIFLSFQFTADTGISFESVVHMMRDVNWGWLLRVVHANGASLFFLFVYIHMGRGLYYGSYNLKMSWNMGVVIYVLLVVTAFLGYVLPWGQMSFWAATVIINLVSAIPYLGTELVEWVWGGFGVSNPTLVRFFSFHYVLPFVVLVVVCLHCFFLHVETSTNPLGVNSKGMKVSFHVFYSYKDIFGFTVVFFVLLFIVLFYPFIFMDPENFIPANPMVTPVHIQPEWYFLFIYAMLRCIPSKLGGFVVVILAIVVFLCSHVIFSSFIWGVNFFFVGKMMFWGFVSNFFMLSWLGSCAVEYPYDVLSLVFTLVYFGYFFSMSVLFYFYKFYMSVS</sequence>
<keyword evidence="6 18" id="KW-0679">Respiratory chain</keyword>
<proteinExistence type="inferred from homology"/>
<keyword evidence="4 18" id="KW-0813">Transport</keyword>
<dbReference type="Pfam" id="PF00032">
    <property type="entry name" value="Cytochrom_B_C"/>
    <property type="match status" value="1"/>
</dbReference>
<keyword evidence="14 18" id="KW-0496">Mitochondrion</keyword>
<comment type="similarity">
    <text evidence="18">Belongs to the cytochrome b family.</text>
</comment>
<dbReference type="SUPFAM" id="SSF81342">
    <property type="entry name" value="Transmembrane di-heme cytochromes"/>
    <property type="match status" value="1"/>
</dbReference>
<dbReference type="GO" id="GO:0045275">
    <property type="term" value="C:respiratory chain complex III"/>
    <property type="evidence" value="ECO:0007669"/>
    <property type="project" value="InterPro"/>
</dbReference>
<comment type="function">
    <text evidence="1 18">Component of the ubiquinol-cytochrome c reductase complex (complex III or cytochrome b-c1 complex) that is part of the mitochondrial respiratory chain. The b-c1 complex mediates electron transfer from ubiquinol to cytochrome c. Contributes to the generation of a proton gradient across the mitochondrial membrane that is then used for ATP synthesis.</text>
</comment>
<organism evidence="21">
    <name type="scientific">Seison sp. MS-2015</name>
    <dbReference type="NCBI Taxonomy" id="1673261"/>
    <lineage>
        <taxon>Eukaryota</taxon>
        <taxon>Metazoa</taxon>
        <taxon>Spiralia</taxon>
        <taxon>Gnathifera</taxon>
        <taxon>Rotifera</taxon>
        <taxon>Pararotatoria</taxon>
        <taxon>Seisonacea</taxon>
        <taxon>Seisonidae</taxon>
        <taxon>Seison</taxon>
    </lineage>
</organism>
<evidence type="ECO:0000256" key="8">
    <source>
        <dbReference type="ARBA" id="ARBA00022723"/>
    </source>
</evidence>
<feature type="binding site" evidence="16">
    <location>
        <position position="201"/>
    </location>
    <ligand>
        <name>a ubiquinone</name>
        <dbReference type="ChEBI" id="CHEBI:16389"/>
    </ligand>
</feature>
<dbReference type="GO" id="GO:0006122">
    <property type="term" value="P:mitochondrial electron transport, ubiquinol to cytochrome c"/>
    <property type="evidence" value="ECO:0007669"/>
    <property type="project" value="TreeGrafter"/>
</dbReference>
<feature type="binding site" description="axial binding residue" evidence="17">
    <location>
        <position position="97"/>
    </location>
    <ligand>
        <name>heme b</name>
        <dbReference type="ChEBI" id="CHEBI:60344"/>
        <label>b566</label>
    </ligand>
    <ligandPart>
        <name>Fe</name>
        <dbReference type="ChEBI" id="CHEBI:18248"/>
    </ligandPart>
</feature>
<comment type="cofactor">
    <cofactor evidence="17">
        <name>heme</name>
        <dbReference type="ChEBI" id="CHEBI:30413"/>
    </cofactor>
    <text evidence="17">Binds 2 heme groups non-covalently.</text>
</comment>
<dbReference type="PROSITE" id="PS51002">
    <property type="entry name" value="CYTB_NTER"/>
    <property type="match status" value="1"/>
</dbReference>
<keyword evidence="10 18" id="KW-0249">Electron transport</keyword>
<dbReference type="SUPFAM" id="SSF81648">
    <property type="entry name" value="a domain/subunit of cytochrome bc1 complex (Ubiquinol-cytochrome c reductase)"/>
    <property type="match status" value="1"/>
</dbReference>
<evidence type="ECO:0000256" key="15">
    <source>
        <dbReference type="ARBA" id="ARBA00023136"/>
    </source>
</evidence>
<dbReference type="Pfam" id="PF00033">
    <property type="entry name" value="Cytochrome_B"/>
    <property type="match status" value="1"/>
</dbReference>
<name>A0A678NKZ1_9BILA</name>
<dbReference type="AlphaFoldDB" id="A0A678NKZ1"/>
<dbReference type="Gene3D" id="1.20.810.10">
    <property type="entry name" value="Cytochrome Bc1 Complex, Chain C"/>
    <property type="match status" value="1"/>
</dbReference>
<feature type="transmembrane region" description="Helical" evidence="18">
    <location>
        <begin position="178"/>
        <end position="200"/>
    </location>
</feature>
<reference evidence="21" key="1">
    <citation type="submission" date="2015-02" db="EMBL/GenBank/DDBJ databases">
        <authorList>
            <person name="Hankeln T."/>
            <person name="Sielaff M."/>
        </authorList>
    </citation>
    <scope>NUCLEOTIDE SEQUENCE</scope>
</reference>
<feature type="transmembrane region" description="Helical" evidence="18">
    <location>
        <begin position="140"/>
        <end position="158"/>
    </location>
</feature>
<comment type="subcellular location">
    <subcellularLocation>
        <location evidence="2">Mitochondrion inner membrane</location>
        <topology evidence="2">Multi-pass membrane protein</topology>
    </subcellularLocation>
</comment>
<evidence type="ECO:0000256" key="6">
    <source>
        <dbReference type="ARBA" id="ARBA00022660"/>
    </source>
</evidence>
<keyword evidence="8 17" id="KW-0479">Metal-binding</keyword>
<evidence type="ECO:0000256" key="4">
    <source>
        <dbReference type="ARBA" id="ARBA00022448"/>
    </source>
</evidence>
<feature type="binding site" description="axial binding residue" evidence="17">
    <location>
        <position position="83"/>
    </location>
    <ligand>
        <name>heme b</name>
        <dbReference type="ChEBI" id="CHEBI:60344"/>
        <label>b562</label>
    </ligand>
    <ligandPart>
        <name>Fe</name>
        <dbReference type="ChEBI" id="CHEBI:18248"/>
    </ligandPart>
</feature>
<feature type="binding site" description="axial binding residue" evidence="17">
    <location>
        <position position="196"/>
    </location>
    <ligand>
        <name>heme b</name>
        <dbReference type="ChEBI" id="CHEBI:60344"/>
        <label>b566</label>
    </ligand>
    <ligandPart>
        <name>Fe</name>
        <dbReference type="ChEBI" id="CHEBI:18248"/>
    </ligandPart>
</feature>
<keyword evidence="7 18" id="KW-0812">Transmembrane</keyword>
<keyword evidence="11 18" id="KW-1133">Transmembrane helix</keyword>
<evidence type="ECO:0000256" key="3">
    <source>
        <dbReference type="ARBA" id="ARBA00013531"/>
    </source>
</evidence>
<dbReference type="GO" id="GO:0008121">
    <property type="term" value="F:quinol-cytochrome-c reductase activity"/>
    <property type="evidence" value="ECO:0007669"/>
    <property type="project" value="InterPro"/>
</dbReference>
<evidence type="ECO:0000256" key="7">
    <source>
        <dbReference type="ARBA" id="ARBA00022692"/>
    </source>
</evidence>
<keyword evidence="9" id="KW-0999">Mitochondrion inner membrane</keyword>
<protein>
    <recommendedName>
        <fullName evidence="3 18">Cytochrome b</fullName>
    </recommendedName>
</protein>
<dbReference type="InterPro" id="IPR036150">
    <property type="entry name" value="Cyt_b/b6_C_sf"/>
</dbReference>
<feature type="binding site" description="axial binding residue" evidence="17">
    <location>
        <position position="182"/>
    </location>
    <ligand>
        <name>heme b</name>
        <dbReference type="ChEBI" id="CHEBI:60344"/>
        <label>b562</label>
    </ligand>
    <ligandPart>
        <name>Fe</name>
        <dbReference type="ChEBI" id="CHEBI:18248"/>
    </ligandPart>
</feature>
<evidence type="ECO:0000256" key="13">
    <source>
        <dbReference type="ARBA" id="ARBA00023075"/>
    </source>
</evidence>
<evidence type="ECO:0000259" key="19">
    <source>
        <dbReference type="PROSITE" id="PS51002"/>
    </source>
</evidence>
<feature type="transmembrane region" description="Helical" evidence="18">
    <location>
        <begin position="319"/>
        <end position="338"/>
    </location>
</feature>
<evidence type="ECO:0000256" key="10">
    <source>
        <dbReference type="ARBA" id="ARBA00022982"/>
    </source>
</evidence>
<keyword evidence="15 18" id="KW-0472">Membrane</keyword>
<dbReference type="InterPro" id="IPR048259">
    <property type="entry name" value="Cytochrome_b_N_euk/bac"/>
</dbReference>
<evidence type="ECO:0000256" key="9">
    <source>
        <dbReference type="ARBA" id="ARBA00022792"/>
    </source>
</evidence>
<evidence type="ECO:0000256" key="5">
    <source>
        <dbReference type="ARBA" id="ARBA00022617"/>
    </source>
</evidence>
<dbReference type="InterPro" id="IPR005798">
    <property type="entry name" value="Cyt_b/b6_C"/>
</dbReference>
<feature type="transmembrane region" description="Helical" evidence="18">
    <location>
        <begin position="288"/>
        <end position="313"/>
    </location>
</feature>
<keyword evidence="12 17" id="KW-0408">Iron</keyword>
<dbReference type="InterPro" id="IPR016174">
    <property type="entry name" value="Di-haem_cyt_TM"/>
</dbReference>
<comment type="cofactor">
    <cofactor evidence="18">
        <name>heme b</name>
        <dbReference type="ChEBI" id="CHEBI:60344"/>
    </cofactor>
    <text evidence="18">Binds 2 heme groups non-covalently.</text>
</comment>
<feature type="domain" description="Cytochrome b/b6 C-terminal region profile" evidence="20">
    <location>
        <begin position="210"/>
        <end position="379"/>
    </location>
</feature>
<keyword evidence="5 17" id="KW-0349">Heme</keyword>
<dbReference type="EMBL" id="KP742964">
    <property type="protein sequence ID" value="AKN10629.1"/>
    <property type="molecule type" value="Genomic_DNA"/>
</dbReference>
<accession>A0A678NKZ1</accession>
<dbReference type="CDD" id="cd00284">
    <property type="entry name" value="Cytochrome_b_N"/>
    <property type="match status" value="1"/>
</dbReference>
<feature type="transmembrane region" description="Helical" evidence="18">
    <location>
        <begin position="77"/>
        <end position="98"/>
    </location>
</feature>
<dbReference type="GO" id="GO:0016491">
    <property type="term" value="F:oxidoreductase activity"/>
    <property type="evidence" value="ECO:0007669"/>
    <property type="project" value="UniProtKB-UniRule"/>
</dbReference>
<dbReference type="InterPro" id="IPR027387">
    <property type="entry name" value="Cytb/b6-like_sf"/>
</dbReference>
<dbReference type="PIRSF" id="PIRSF038885">
    <property type="entry name" value="COB"/>
    <property type="match status" value="1"/>
</dbReference>
<evidence type="ECO:0000259" key="20">
    <source>
        <dbReference type="PROSITE" id="PS51003"/>
    </source>
</evidence>
<dbReference type="GO" id="GO:0005743">
    <property type="term" value="C:mitochondrial inner membrane"/>
    <property type="evidence" value="ECO:0007669"/>
    <property type="project" value="UniProtKB-SubCell"/>
</dbReference>
<dbReference type="PROSITE" id="PS51003">
    <property type="entry name" value="CYTB_CTER"/>
    <property type="match status" value="1"/>
</dbReference>
<evidence type="ECO:0000256" key="11">
    <source>
        <dbReference type="ARBA" id="ARBA00022989"/>
    </source>
</evidence>